<dbReference type="Proteomes" id="UP000619479">
    <property type="component" value="Unassembled WGS sequence"/>
</dbReference>
<dbReference type="AlphaFoldDB" id="A0A919IGU6"/>
<dbReference type="RefSeq" id="WP_239174921.1">
    <property type="nucleotide sequence ID" value="NZ_BOMH01000025.1"/>
</dbReference>
<organism evidence="2 3">
    <name type="scientific">Actinoplanes cyaneus</name>
    <dbReference type="NCBI Taxonomy" id="52696"/>
    <lineage>
        <taxon>Bacteria</taxon>
        <taxon>Bacillati</taxon>
        <taxon>Actinomycetota</taxon>
        <taxon>Actinomycetes</taxon>
        <taxon>Micromonosporales</taxon>
        <taxon>Micromonosporaceae</taxon>
        <taxon>Actinoplanes</taxon>
    </lineage>
</organism>
<proteinExistence type="predicted"/>
<dbReference type="EMBL" id="BOMH01000025">
    <property type="protein sequence ID" value="GID65444.1"/>
    <property type="molecule type" value="Genomic_DNA"/>
</dbReference>
<name>A0A919IGU6_9ACTN</name>
<feature type="transmembrane region" description="Helical" evidence="1">
    <location>
        <begin position="93"/>
        <end position="111"/>
    </location>
</feature>
<keyword evidence="1" id="KW-1133">Transmembrane helix</keyword>
<reference evidence="2" key="1">
    <citation type="submission" date="2021-01" db="EMBL/GenBank/DDBJ databases">
        <title>Whole genome shotgun sequence of Actinoplanes cyaneus NBRC 14990.</title>
        <authorList>
            <person name="Komaki H."/>
            <person name="Tamura T."/>
        </authorList>
    </citation>
    <scope>NUCLEOTIDE SEQUENCE</scope>
    <source>
        <strain evidence="2">NBRC 14990</strain>
    </source>
</reference>
<comment type="caution">
    <text evidence="2">The sequence shown here is derived from an EMBL/GenBank/DDBJ whole genome shotgun (WGS) entry which is preliminary data.</text>
</comment>
<protein>
    <submittedName>
        <fullName evidence="2">Uncharacterized protein</fullName>
    </submittedName>
</protein>
<keyword evidence="1" id="KW-0472">Membrane</keyword>
<gene>
    <name evidence="2" type="ORF">Acy02nite_33250</name>
</gene>
<keyword evidence="3" id="KW-1185">Reference proteome</keyword>
<evidence type="ECO:0000256" key="1">
    <source>
        <dbReference type="SAM" id="Phobius"/>
    </source>
</evidence>
<feature type="transmembrane region" description="Helical" evidence="1">
    <location>
        <begin position="12"/>
        <end position="45"/>
    </location>
</feature>
<evidence type="ECO:0000313" key="3">
    <source>
        <dbReference type="Proteomes" id="UP000619479"/>
    </source>
</evidence>
<feature type="transmembrane region" description="Helical" evidence="1">
    <location>
        <begin position="66"/>
        <end position="87"/>
    </location>
</feature>
<sequence>MLELLNIPLHGWLWFGAIGLPPTAVNISGFAAFAVLLVVGAVYWALKLRQLRRREPHLPGRRQFAAVRAVLPVVLAVVLIVCVIAVAREPGAASWPGLAFAFFGALEYVNYFHVQLMHDNRADLRRLGTVGFRRAHLSRDLRSVTAADRQVRRATAG</sequence>
<evidence type="ECO:0000313" key="2">
    <source>
        <dbReference type="EMBL" id="GID65444.1"/>
    </source>
</evidence>
<keyword evidence="1" id="KW-0812">Transmembrane</keyword>
<accession>A0A919IGU6</accession>